<dbReference type="Proteomes" id="UP001567538">
    <property type="component" value="Unassembled WGS sequence"/>
</dbReference>
<comment type="caution">
    <text evidence="9">The sequence shown here is derived from an EMBL/GenBank/DDBJ whole genome shotgun (WGS) entry which is preliminary data.</text>
</comment>
<dbReference type="InterPro" id="IPR020845">
    <property type="entry name" value="AMP-binding_CS"/>
</dbReference>
<keyword evidence="3 9" id="KW-0436">Ligase</keyword>
<evidence type="ECO:0000259" key="8">
    <source>
        <dbReference type="Pfam" id="PF13193"/>
    </source>
</evidence>
<comment type="similarity">
    <text evidence="2">Belongs to the ATP-dependent AMP-binding enzyme family.</text>
</comment>
<dbReference type="InterPro" id="IPR025110">
    <property type="entry name" value="AMP-bd_C"/>
</dbReference>
<keyword evidence="5" id="KW-0067">ATP-binding</keyword>
<evidence type="ECO:0000259" key="7">
    <source>
        <dbReference type="Pfam" id="PF00501"/>
    </source>
</evidence>
<evidence type="ECO:0000256" key="5">
    <source>
        <dbReference type="ARBA" id="ARBA00022840"/>
    </source>
</evidence>
<dbReference type="GO" id="GO:0106286">
    <property type="term" value="F:(E)-caffeate-CoA ligase activity"/>
    <property type="evidence" value="ECO:0007669"/>
    <property type="project" value="UniProtKB-ARBA"/>
</dbReference>
<evidence type="ECO:0000256" key="2">
    <source>
        <dbReference type="ARBA" id="ARBA00006432"/>
    </source>
</evidence>
<name>A0ABD1IBU1_SALDI</name>
<accession>A0ABD1IBU1</accession>
<dbReference type="SUPFAM" id="SSF56801">
    <property type="entry name" value="Acetyl-CoA synthetase-like"/>
    <property type="match status" value="1"/>
</dbReference>
<sequence>MSNIQGKDGIYRSPRPSISLPHHPNFSMLPFLFRNLSSISNSPALIDADSAQTLTFSNLKTHVSRLSCALLGLNISKNDAVLILSPNSIRFPIAFFAVVAVGARAIPSNPLYTADEISKQIRGSNPKLIITVHELYDRVKPFNLPCILLNQSTSSNPMLHSYSELIRSTPTTSLPAVMQSDAAAILYSSGTTGASKGAVLTHKNFMASALMMTSDQEANKESRNVFLCFLPMCHIFGLSALVYAQLQRGNAVVVMVRYEMTAMLRAIEQYKVTHLFIVPPVVLDLSKKQEKVKEYDVSTLREVLSGAAPLGKEIMEACSNIFPQAVVNQGYGMTETTGVVSLENRRMFSSHPGSVGPLAPSVEAQIVDSDTMKRLSPFQKGEIWIKGPLVMKGYLNNHKATAEIVDEDEWLHTGDVGYFDDEGRLYLVDRVKDLIKYKGYQVAPSELEELLLTHPEIVDAAVIGLDDAEAGEIPIAYVLRSSMSSLTTQQVQQFIAKQVAPFKRLRRVVFTREIPRSPIGKILRKVLRQQAVVAKL</sequence>
<evidence type="ECO:0000313" key="10">
    <source>
        <dbReference type="Proteomes" id="UP001567538"/>
    </source>
</evidence>
<protein>
    <submittedName>
        <fullName evidence="9">4-coumarate--CoA ligase</fullName>
        <ecNumber evidence="9">6.2.1.12</ecNumber>
    </submittedName>
</protein>
<dbReference type="EMBL" id="JBEAFC010000003">
    <property type="protein sequence ID" value="KAL1564953.1"/>
    <property type="molecule type" value="Genomic_DNA"/>
</dbReference>
<dbReference type="AlphaFoldDB" id="A0ABD1IBU1"/>
<evidence type="ECO:0000256" key="4">
    <source>
        <dbReference type="ARBA" id="ARBA00022741"/>
    </source>
</evidence>
<comment type="pathway">
    <text evidence="1">Phytoalexin biosynthesis; 3,4',5-trihydroxystilbene biosynthesis; 3,4',5-trihydroxystilbene from trans-4-coumarate: step 1/2.</text>
</comment>
<dbReference type="FunFam" id="3.40.50.12780:FF:000003">
    <property type="entry name" value="Long-chain-fatty-acid--CoA ligase FadD"/>
    <property type="match status" value="1"/>
</dbReference>
<gene>
    <name evidence="9" type="ORF">AAHA92_07230</name>
</gene>
<dbReference type="GO" id="GO:0005524">
    <property type="term" value="F:ATP binding"/>
    <property type="evidence" value="ECO:0007669"/>
    <property type="project" value="UniProtKB-KW"/>
</dbReference>
<dbReference type="PROSITE" id="PS00455">
    <property type="entry name" value="AMP_BINDING"/>
    <property type="match status" value="1"/>
</dbReference>
<dbReference type="PANTHER" id="PTHR24096:SF417">
    <property type="entry name" value="AMP-DEPENDENT SYNTHETASE_LIGASE"/>
    <property type="match status" value="1"/>
</dbReference>
<dbReference type="FunFam" id="3.30.300.30:FF:000007">
    <property type="entry name" value="4-coumarate--CoA ligase 2"/>
    <property type="match status" value="1"/>
</dbReference>
<dbReference type="PANTHER" id="PTHR24096">
    <property type="entry name" value="LONG-CHAIN-FATTY-ACID--COA LIGASE"/>
    <property type="match status" value="1"/>
</dbReference>
<evidence type="ECO:0000256" key="1">
    <source>
        <dbReference type="ARBA" id="ARBA00004930"/>
    </source>
</evidence>
<dbReference type="GO" id="GO:0016207">
    <property type="term" value="F:4-coumarate-CoA ligase activity"/>
    <property type="evidence" value="ECO:0007669"/>
    <property type="project" value="UniProtKB-EC"/>
</dbReference>
<dbReference type="InterPro" id="IPR000873">
    <property type="entry name" value="AMP-dep_synth/lig_dom"/>
</dbReference>
<dbReference type="Gene3D" id="3.30.300.30">
    <property type="match status" value="1"/>
</dbReference>
<organism evidence="9 10">
    <name type="scientific">Salvia divinorum</name>
    <name type="common">Maria pastora</name>
    <name type="synonym">Diviner's sage</name>
    <dbReference type="NCBI Taxonomy" id="28513"/>
    <lineage>
        <taxon>Eukaryota</taxon>
        <taxon>Viridiplantae</taxon>
        <taxon>Streptophyta</taxon>
        <taxon>Embryophyta</taxon>
        <taxon>Tracheophyta</taxon>
        <taxon>Spermatophyta</taxon>
        <taxon>Magnoliopsida</taxon>
        <taxon>eudicotyledons</taxon>
        <taxon>Gunneridae</taxon>
        <taxon>Pentapetalae</taxon>
        <taxon>asterids</taxon>
        <taxon>lamiids</taxon>
        <taxon>Lamiales</taxon>
        <taxon>Lamiaceae</taxon>
        <taxon>Nepetoideae</taxon>
        <taxon>Mentheae</taxon>
        <taxon>Salviinae</taxon>
        <taxon>Salvia</taxon>
        <taxon>Salvia subgen. Calosphace</taxon>
    </lineage>
</organism>
<dbReference type="CDD" id="cd05904">
    <property type="entry name" value="4CL"/>
    <property type="match status" value="1"/>
</dbReference>
<keyword evidence="10" id="KW-1185">Reference proteome</keyword>
<reference evidence="9 10" key="1">
    <citation type="submission" date="2024-06" db="EMBL/GenBank/DDBJ databases">
        <title>A chromosome level genome sequence of Diviner's sage (Salvia divinorum).</title>
        <authorList>
            <person name="Ford S.A."/>
            <person name="Ro D.-K."/>
            <person name="Ness R.W."/>
            <person name="Phillips M.A."/>
        </authorList>
    </citation>
    <scope>NUCLEOTIDE SEQUENCE [LARGE SCALE GENOMIC DNA]</scope>
    <source>
        <strain evidence="9">SAF-2024a</strain>
        <tissue evidence="9">Leaf</tissue>
    </source>
</reference>
<dbReference type="EC" id="6.2.1.12" evidence="9"/>
<dbReference type="InterPro" id="IPR042099">
    <property type="entry name" value="ANL_N_sf"/>
</dbReference>
<evidence type="ECO:0000256" key="6">
    <source>
        <dbReference type="ARBA" id="ARBA00023051"/>
    </source>
</evidence>
<dbReference type="Pfam" id="PF13193">
    <property type="entry name" value="AMP-binding_C"/>
    <property type="match status" value="1"/>
</dbReference>
<dbReference type="GO" id="GO:0050563">
    <property type="term" value="F:trans-feruloyl-CoA synthase activity"/>
    <property type="evidence" value="ECO:0007669"/>
    <property type="project" value="UniProtKB-ARBA"/>
</dbReference>
<evidence type="ECO:0000256" key="3">
    <source>
        <dbReference type="ARBA" id="ARBA00022598"/>
    </source>
</evidence>
<dbReference type="Pfam" id="PF00501">
    <property type="entry name" value="AMP-binding"/>
    <property type="match status" value="1"/>
</dbReference>
<feature type="domain" description="AMP-dependent synthetase/ligase" evidence="7">
    <location>
        <begin position="41"/>
        <end position="395"/>
    </location>
</feature>
<dbReference type="GO" id="GO:0009698">
    <property type="term" value="P:phenylpropanoid metabolic process"/>
    <property type="evidence" value="ECO:0007669"/>
    <property type="project" value="UniProtKB-KW"/>
</dbReference>
<keyword evidence="6" id="KW-0587">Phenylpropanoid metabolism</keyword>
<proteinExistence type="inferred from homology"/>
<dbReference type="InterPro" id="IPR045851">
    <property type="entry name" value="AMP-bd_C_sf"/>
</dbReference>
<dbReference type="Gene3D" id="3.40.50.12780">
    <property type="entry name" value="N-terminal domain of ligase-like"/>
    <property type="match status" value="1"/>
</dbReference>
<evidence type="ECO:0000313" key="9">
    <source>
        <dbReference type="EMBL" id="KAL1564953.1"/>
    </source>
</evidence>
<feature type="domain" description="AMP-binding enzyme C-terminal" evidence="8">
    <location>
        <begin position="446"/>
        <end position="521"/>
    </location>
</feature>
<keyword evidence="4" id="KW-0547">Nucleotide-binding</keyword>